<gene>
    <name evidence="4" type="ORF">Metal_3978</name>
</gene>
<dbReference type="eggNOG" id="COG3267">
    <property type="taxonomic scope" value="Bacteria"/>
</dbReference>
<dbReference type="eggNOG" id="COG3409">
    <property type="taxonomic scope" value="Bacteria"/>
</dbReference>
<dbReference type="RefSeq" id="WP_005375073.1">
    <property type="nucleotide sequence ID" value="NZ_CM001475.1"/>
</dbReference>
<evidence type="ECO:0000256" key="1">
    <source>
        <dbReference type="SAM" id="MobiDB-lite"/>
    </source>
</evidence>
<dbReference type="STRING" id="686340.Metal_3978"/>
<dbReference type="Gene3D" id="1.10.101.10">
    <property type="entry name" value="PGBD-like superfamily/PGBD"/>
    <property type="match status" value="1"/>
</dbReference>
<dbReference type="SMART" id="SM00382">
    <property type="entry name" value="AAA"/>
    <property type="match status" value="1"/>
</dbReference>
<dbReference type="SUPFAM" id="SSF47090">
    <property type="entry name" value="PGBD-like"/>
    <property type="match status" value="1"/>
</dbReference>
<proteinExistence type="predicted"/>
<organism evidence="4 5">
    <name type="scientific">Methylomicrobium album BG8</name>
    <dbReference type="NCBI Taxonomy" id="686340"/>
    <lineage>
        <taxon>Bacteria</taxon>
        <taxon>Pseudomonadati</taxon>
        <taxon>Pseudomonadota</taxon>
        <taxon>Gammaproteobacteria</taxon>
        <taxon>Methylococcales</taxon>
        <taxon>Methylococcaceae</taxon>
        <taxon>Methylomicrobium</taxon>
    </lineage>
</organism>
<dbReference type="AlphaFoldDB" id="H8GJS5"/>
<evidence type="ECO:0000259" key="3">
    <source>
        <dbReference type="SMART" id="SM00382"/>
    </source>
</evidence>
<evidence type="ECO:0000313" key="4">
    <source>
        <dbReference type="EMBL" id="EIC31604.1"/>
    </source>
</evidence>
<dbReference type="Gene3D" id="3.90.70.10">
    <property type="entry name" value="Cysteine proteinases"/>
    <property type="match status" value="1"/>
</dbReference>
<dbReference type="InterPro" id="IPR052026">
    <property type="entry name" value="ExeA_AAA_ATPase_DNA-bind"/>
</dbReference>
<dbReference type="GO" id="GO:0016887">
    <property type="term" value="F:ATP hydrolysis activity"/>
    <property type="evidence" value="ECO:0007669"/>
    <property type="project" value="InterPro"/>
</dbReference>
<feature type="region of interest" description="Disordered" evidence="1">
    <location>
        <begin position="314"/>
        <end position="340"/>
    </location>
</feature>
<dbReference type="SUPFAM" id="SSF52540">
    <property type="entry name" value="P-loop containing nucleoside triphosphate hydrolases"/>
    <property type="match status" value="1"/>
</dbReference>
<accession>H8GJS5</accession>
<dbReference type="InterPro" id="IPR036365">
    <property type="entry name" value="PGBD-like_sf"/>
</dbReference>
<dbReference type="Gene3D" id="3.40.50.300">
    <property type="entry name" value="P-loop containing nucleotide triphosphate hydrolases"/>
    <property type="match status" value="1"/>
</dbReference>
<dbReference type="InterPro" id="IPR036366">
    <property type="entry name" value="PGBDSf"/>
</dbReference>
<dbReference type="PANTHER" id="PTHR35894:SF1">
    <property type="entry name" value="PHOSPHORIBULOKINASE _ URIDINE KINASE FAMILY"/>
    <property type="match status" value="1"/>
</dbReference>
<feature type="compositionally biased region" description="Low complexity" evidence="1">
    <location>
        <begin position="323"/>
        <end position="333"/>
    </location>
</feature>
<keyword evidence="2" id="KW-1133">Transmembrane helix</keyword>
<dbReference type="InterPro" id="IPR003593">
    <property type="entry name" value="AAA+_ATPase"/>
</dbReference>
<dbReference type="InterPro" id="IPR049945">
    <property type="entry name" value="AAA_22"/>
</dbReference>
<dbReference type="HOGENOM" id="CLU_024125_2_1_6"/>
<feature type="domain" description="AAA+ ATPase" evidence="3">
    <location>
        <begin position="42"/>
        <end position="212"/>
    </location>
</feature>
<dbReference type="InterPro" id="IPR027417">
    <property type="entry name" value="P-loop_NTPase"/>
</dbReference>
<evidence type="ECO:0000256" key="2">
    <source>
        <dbReference type="SAM" id="Phobius"/>
    </source>
</evidence>
<feature type="transmembrane region" description="Helical" evidence="2">
    <location>
        <begin position="276"/>
        <end position="298"/>
    </location>
</feature>
<name>H8GJS5_METAL</name>
<evidence type="ECO:0000313" key="5">
    <source>
        <dbReference type="Proteomes" id="UP000005090"/>
    </source>
</evidence>
<dbReference type="Proteomes" id="UP000005090">
    <property type="component" value="Chromosome"/>
</dbReference>
<protein>
    <submittedName>
        <fullName evidence="4">Type II secretory pathway, component ExeA (Predicted ATPase)</fullName>
    </submittedName>
</protein>
<keyword evidence="2" id="KW-0472">Membrane</keyword>
<keyword evidence="2" id="KW-0812">Transmembrane</keyword>
<reference evidence="4 5" key="1">
    <citation type="journal article" date="2013" name="Genome Announc.">
        <title>Genome Sequence of the Obligate Gammaproteobacterial Methanotroph Methylomicrobium album Strain BG8.</title>
        <authorList>
            <person name="Kits K.D."/>
            <person name="Kalyuzhnaya M.G."/>
            <person name="Klotz M.G."/>
            <person name="Jetten M.S."/>
            <person name="Op den Camp H.J."/>
            <person name="Vuilleumier S."/>
            <person name="Bringel F."/>
            <person name="Dispirito A.A."/>
            <person name="Murrell J.C."/>
            <person name="Bruce D."/>
            <person name="Cheng J.F."/>
            <person name="Copeland A."/>
            <person name="Goodwin L."/>
            <person name="Hauser L."/>
            <person name="Lajus A."/>
            <person name="Land M.L."/>
            <person name="Lapidus A."/>
            <person name="Lucas S."/>
            <person name="Medigue C."/>
            <person name="Pitluck S."/>
            <person name="Woyke T."/>
            <person name="Zeytun A."/>
            <person name="Stein L.Y."/>
        </authorList>
    </citation>
    <scope>NUCLEOTIDE SEQUENCE [LARGE SCALE GENOMIC DNA]</scope>
    <source>
        <strain evidence="4 5">BG8</strain>
    </source>
</reference>
<dbReference type="EMBL" id="CM001475">
    <property type="protein sequence ID" value="EIC31604.1"/>
    <property type="molecule type" value="Genomic_DNA"/>
</dbReference>
<dbReference type="PANTHER" id="PTHR35894">
    <property type="entry name" value="GENERAL SECRETION PATHWAY PROTEIN A-RELATED"/>
    <property type="match status" value="1"/>
</dbReference>
<dbReference type="CDD" id="cd00009">
    <property type="entry name" value="AAA"/>
    <property type="match status" value="1"/>
</dbReference>
<dbReference type="Pfam" id="PF13401">
    <property type="entry name" value="AAA_22"/>
    <property type="match status" value="1"/>
</dbReference>
<keyword evidence="5" id="KW-1185">Reference proteome</keyword>
<sequence>MYEQYFHFAELPFSIAPDPHFIYMSRRHQEGLAHLLYGITVGGGFVALTGEVGTGKTTLCHCLLGELPDTIDIALILNPKLNALELLATICDELGVAYDKERQTLKQLVDALNHYLVEAHANGRRTVLLIDEAQNLSMEVLEQVRLLTNLETSKTKLLQIILVGQPELKQMLRRQELRQLNQRVTARYHLQPLSRAETRDYIRHRLRVCGGDPDLFKERAIRKIYKLSGGIPRVINILCDRALLGAYAENAAHVTPGRVKNAAQETLAPAGPKWPAWRIALLGMLALGGVAAGRYYLFPDRDAAFRHRFLGSPSETAEAKSGPAAPKSVSAAPAPVPKTEPLPPKQVSFAEWVTDTRLTLPLGFANALSALGKTASPVGTIDCEALKAFGVLCQFGKASWKELLAMNRPVILEFVLPAEEKRYALLTGLKQGNPVLLGNDRHDFSLADVLSYWNGYYLLLWTPTIADARTIFPGERSERIVWLRQQMALFDGLNPPVAAPQLFDQDLKTRVLKFQHQHHLAEDGAVGVQTLFYLDNPTEAPNKPHLTLTD</sequence>